<dbReference type="Proteomes" id="UP000664628">
    <property type="component" value="Unassembled WGS sequence"/>
</dbReference>
<gene>
    <name evidence="2" type="ORF">J2I46_07165</name>
</gene>
<evidence type="ECO:0000256" key="1">
    <source>
        <dbReference type="SAM" id="Phobius"/>
    </source>
</evidence>
<accession>A0ABS3JEC1</accession>
<protein>
    <submittedName>
        <fullName evidence="2">Uncharacterized protein</fullName>
    </submittedName>
</protein>
<keyword evidence="1" id="KW-1133">Transmembrane helix</keyword>
<comment type="caution">
    <text evidence="2">The sequence shown here is derived from an EMBL/GenBank/DDBJ whole genome shotgun (WGS) entry which is preliminary data.</text>
</comment>
<dbReference type="RefSeq" id="WP_207328328.1">
    <property type="nucleotide sequence ID" value="NZ_JAFMYW010000002.1"/>
</dbReference>
<keyword evidence="1" id="KW-0812">Transmembrane</keyword>
<keyword evidence="3" id="KW-1185">Reference proteome</keyword>
<name>A0ABS3JEC1_9BACT</name>
<sequence>MQTVLLTIWPFLNLILYVFVFQEIIRLVNRTIPKLVYRSSILTVVLLIGAQTAPHALFEEPNQITMLQAQPTVPIRAPKFHDGLLPISPMYTIKSHISMWPVTLPDHVHMEAVDSTGKQPDAIKLNLIVTPSPLMLGLKWEQEKTSVRIAPNGTLTYEIGGHLIWRLLGVPVYYQPKEYIGKMAIQ</sequence>
<keyword evidence="1" id="KW-0472">Membrane</keyword>
<proteinExistence type="predicted"/>
<dbReference type="EMBL" id="JAFMYW010000002">
    <property type="protein sequence ID" value="MBO0948350.1"/>
    <property type="molecule type" value="Genomic_DNA"/>
</dbReference>
<evidence type="ECO:0000313" key="2">
    <source>
        <dbReference type="EMBL" id="MBO0948350.1"/>
    </source>
</evidence>
<organism evidence="2 3">
    <name type="scientific">Fibrella forsythiae</name>
    <dbReference type="NCBI Taxonomy" id="2817061"/>
    <lineage>
        <taxon>Bacteria</taxon>
        <taxon>Pseudomonadati</taxon>
        <taxon>Bacteroidota</taxon>
        <taxon>Cytophagia</taxon>
        <taxon>Cytophagales</taxon>
        <taxon>Spirosomataceae</taxon>
        <taxon>Fibrella</taxon>
    </lineage>
</organism>
<feature type="transmembrane region" description="Helical" evidence="1">
    <location>
        <begin position="6"/>
        <end position="28"/>
    </location>
</feature>
<reference evidence="2 3" key="1">
    <citation type="submission" date="2021-03" db="EMBL/GenBank/DDBJ databases">
        <title>Fibrella sp. HMF5405 genome sequencing and assembly.</title>
        <authorList>
            <person name="Kang H."/>
            <person name="Kim H."/>
            <person name="Bae S."/>
            <person name="Joh K."/>
        </authorList>
    </citation>
    <scope>NUCLEOTIDE SEQUENCE [LARGE SCALE GENOMIC DNA]</scope>
    <source>
        <strain evidence="2 3">HMF5405</strain>
    </source>
</reference>
<evidence type="ECO:0000313" key="3">
    <source>
        <dbReference type="Proteomes" id="UP000664628"/>
    </source>
</evidence>
<feature type="transmembrane region" description="Helical" evidence="1">
    <location>
        <begin position="35"/>
        <end position="58"/>
    </location>
</feature>